<dbReference type="Pfam" id="PF13855">
    <property type="entry name" value="LRR_8"/>
    <property type="match status" value="1"/>
</dbReference>
<dbReference type="OMA" id="CLTNNIF"/>
<gene>
    <name evidence="7" type="ORF">BSAL_79460</name>
</gene>
<feature type="domain" description="EF-hand" evidence="6">
    <location>
        <begin position="639"/>
        <end position="674"/>
    </location>
</feature>
<dbReference type="SUPFAM" id="SSF47473">
    <property type="entry name" value="EF-hand"/>
    <property type="match status" value="1"/>
</dbReference>
<evidence type="ECO:0000256" key="5">
    <source>
        <dbReference type="SAM" id="MobiDB-lite"/>
    </source>
</evidence>
<dbReference type="PROSITE" id="PS50222">
    <property type="entry name" value="EF_HAND_2"/>
    <property type="match status" value="2"/>
</dbReference>
<keyword evidence="1" id="KW-0433">Leucine-rich repeat</keyword>
<dbReference type="GO" id="GO:0005737">
    <property type="term" value="C:cytoplasm"/>
    <property type="evidence" value="ECO:0007669"/>
    <property type="project" value="TreeGrafter"/>
</dbReference>
<dbReference type="InterPro" id="IPR018247">
    <property type="entry name" value="EF_Hand_1_Ca_BS"/>
</dbReference>
<dbReference type="Gene3D" id="1.10.238.10">
    <property type="entry name" value="EF-hand"/>
    <property type="match status" value="1"/>
</dbReference>
<dbReference type="EMBL" id="CYKH01000812">
    <property type="protein sequence ID" value="CUG43937.1"/>
    <property type="molecule type" value="Genomic_DNA"/>
</dbReference>
<reference evidence="8" key="1">
    <citation type="submission" date="2015-09" db="EMBL/GenBank/DDBJ databases">
        <authorList>
            <consortium name="Pathogen Informatics"/>
        </authorList>
    </citation>
    <scope>NUCLEOTIDE SEQUENCE [LARGE SCALE GENOMIC DNA]</scope>
    <source>
        <strain evidence="8">Lake Konstanz</strain>
    </source>
</reference>
<dbReference type="InterPro" id="IPR003591">
    <property type="entry name" value="Leu-rich_rpt_typical-subtyp"/>
</dbReference>
<dbReference type="Proteomes" id="UP000051952">
    <property type="component" value="Unassembled WGS sequence"/>
</dbReference>
<feature type="coiled-coil region" evidence="4">
    <location>
        <begin position="274"/>
        <end position="308"/>
    </location>
</feature>
<dbReference type="Gene3D" id="3.80.10.10">
    <property type="entry name" value="Ribonuclease Inhibitor"/>
    <property type="match status" value="1"/>
</dbReference>
<dbReference type="SMART" id="SM00054">
    <property type="entry name" value="EFh"/>
    <property type="match status" value="2"/>
</dbReference>
<keyword evidence="4" id="KW-0175">Coiled coil</keyword>
<dbReference type="OrthoDB" id="2021138at2759"/>
<evidence type="ECO:0000256" key="2">
    <source>
        <dbReference type="ARBA" id="ARBA00022737"/>
    </source>
</evidence>
<protein>
    <submittedName>
        <fullName evidence="7">Calcium-binding protein, putative</fullName>
    </submittedName>
</protein>
<dbReference type="PANTHER" id="PTHR16306:SF1">
    <property type="entry name" value="CHROMOSOME UNDETERMINED SCAFFOLD_7, WHOLE GENOME SHOTGUN SEQUENCE"/>
    <property type="match status" value="1"/>
</dbReference>
<organism evidence="7 8">
    <name type="scientific">Bodo saltans</name>
    <name type="common">Flagellated protozoan</name>
    <dbReference type="NCBI Taxonomy" id="75058"/>
    <lineage>
        <taxon>Eukaryota</taxon>
        <taxon>Discoba</taxon>
        <taxon>Euglenozoa</taxon>
        <taxon>Kinetoplastea</taxon>
        <taxon>Metakinetoplastina</taxon>
        <taxon>Eubodonida</taxon>
        <taxon>Bodonidae</taxon>
        <taxon>Bodo</taxon>
    </lineage>
</organism>
<evidence type="ECO:0000256" key="1">
    <source>
        <dbReference type="ARBA" id="ARBA00022614"/>
    </source>
</evidence>
<dbReference type="SUPFAM" id="SSF52058">
    <property type="entry name" value="L domain-like"/>
    <property type="match status" value="1"/>
</dbReference>
<dbReference type="VEuPathDB" id="TriTrypDB:BSAL_79460"/>
<evidence type="ECO:0000313" key="8">
    <source>
        <dbReference type="Proteomes" id="UP000051952"/>
    </source>
</evidence>
<keyword evidence="3" id="KW-0106">Calcium</keyword>
<feature type="compositionally biased region" description="Polar residues" evidence="5">
    <location>
        <begin position="371"/>
        <end position="381"/>
    </location>
</feature>
<dbReference type="PANTHER" id="PTHR16306">
    <property type="entry name" value="TRANSLIN-ASSOCIATED FACTOR X-INTERACTING PROTEIN 1"/>
    <property type="match status" value="1"/>
</dbReference>
<evidence type="ECO:0000259" key="6">
    <source>
        <dbReference type="PROSITE" id="PS50222"/>
    </source>
</evidence>
<name>A0A0S4J4H6_BODSA</name>
<dbReference type="PROSITE" id="PS51450">
    <property type="entry name" value="LRR"/>
    <property type="match status" value="2"/>
</dbReference>
<sequence>MALERAERILTQNTRTDEANLEGLGLTTIAPLLPLFAQMTRLRRLRLSRNALTSLPEDLSALRNLESLDLTGNPIAGLSSILSGLQCIPNLKHLNVDLPFESEEDEVIVTLSSLESFNGTSLTDADDDAPPASNATQTRSAIPQAWVNDAKPSQTHTTSVSAKTRWEESDTVQIQRLHQAVSSLSGRPVSKQEFDDYTRSVVGHLHSIVASEEDPLRREAEIYKSKKILFEYCFEEAVRAAQRADPALGQVLSLVQDSYSGLLNNYDRLVKNIVETKEKKIEAMRIDLQGAIQEIEGLMQQLEAKGAQGGDTASSARYDGERRKFTEEIGWLRTENEKLQTRIRQLELSRQGAPSASPSAGARALSAGTFGAQSTDRTGQSPARHAPPALGSKVLTLRQLRDTVEDIYASKSKYDIKCAETHLPRETMEQHMYTYLNQRYGLKHIILEWATAIIQGIKKFSAEDNDVAVFGKILRNEVDEEFRFVQRQLKETVHELLRVYVKGKKPLKGDEEIQQMVRKKVNGNILEEEWVDIVKYMYNNEDAVTIIMRIRDILKHQAQPRRTRRTAVPTTRSQAAKEEEPVLLSYNEFIRILLDFQLEGHERFLSRFVRVFKQHDTDRNGIVNEQEFRAILRSVDPAKSEEDVSALLDLIDPNNNQLINFSECVTFLSAELVKMMREEGV</sequence>
<evidence type="ECO:0000256" key="4">
    <source>
        <dbReference type="SAM" id="Coils"/>
    </source>
</evidence>
<feature type="domain" description="EF-hand" evidence="6">
    <location>
        <begin position="603"/>
        <end position="638"/>
    </location>
</feature>
<keyword evidence="8" id="KW-1185">Reference proteome</keyword>
<dbReference type="InterPro" id="IPR011992">
    <property type="entry name" value="EF-hand-dom_pair"/>
</dbReference>
<feature type="region of interest" description="Disordered" evidence="5">
    <location>
        <begin position="120"/>
        <end position="139"/>
    </location>
</feature>
<dbReference type="AlphaFoldDB" id="A0A0S4J4H6"/>
<dbReference type="InterPro" id="IPR001611">
    <property type="entry name" value="Leu-rich_rpt"/>
</dbReference>
<dbReference type="InterPro" id="IPR032675">
    <property type="entry name" value="LRR_dom_sf"/>
</dbReference>
<evidence type="ECO:0000256" key="3">
    <source>
        <dbReference type="ARBA" id="ARBA00022837"/>
    </source>
</evidence>
<keyword evidence="2" id="KW-0677">Repeat</keyword>
<dbReference type="Pfam" id="PF13499">
    <property type="entry name" value="EF-hand_7"/>
    <property type="match status" value="1"/>
</dbReference>
<dbReference type="PROSITE" id="PS00018">
    <property type="entry name" value="EF_HAND_1"/>
    <property type="match status" value="1"/>
</dbReference>
<dbReference type="GO" id="GO:0005509">
    <property type="term" value="F:calcium ion binding"/>
    <property type="evidence" value="ECO:0007669"/>
    <property type="project" value="InterPro"/>
</dbReference>
<feature type="region of interest" description="Disordered" evidence="5">
    <location>
        <begin position="370"/>
        <end position="390"/>
    </location>
</feature>
<dbReference type="InterPro" id="IPR002048">
    <property type="entry name" value="EF_hand_dom"/>
</dbReference>
<proteinExistence type="predicted"/>
<evidence type="ECO:0000313" key="7">
    <source>
        <dbReference type="EMBL" id="CUG43937.1"/>
    </source>
</evidence>
<dbReference type="CDD" id="cd00051">
    <property type="entry name" value="EFh"/>
    <property type="match status" value="1"/>
</dbReference>
<dbReference type="SMART" id="SM00369">
    <property type="entry name" value="LRR_TYP"/>
    <property type="match status" value="2"/>
</dbReference>
<accession>A0A0S4J4H6</accession>